<dbReference type="Proteomes" id="UP001054945">
    <property type="component" value="Unassembled WGS sequence"/>
</dbReference>
<accession>A0AAV4W5G9</accession>
<protein>
    <submittedName>
        <fullName evidence="1">Uncharacterized protein</fullName>
    </submittedName>
</protein>
<dbReference type="AlphaFoldDB" id="A0AAV4W5G9"/>
<dbReference type="EMBL" id="BPLR01015712">
    <property type="protein sequence ID" value="GIY78055.1"/>
    <property type="molecule type" value="Genomic_DNA"/>
</dbReference>
<sequence>MGTKKISNSPEYCFLSPGRDIGSNTRNEQDLSPRSKQPAFFLCLSVTSSSTFLKGRLRICLRKCLRWIYVFEIITSDFFLLFDHLSPWELRKLLIHESADTFFQRQTKNISAKMNMICLQNLHIFLLLAHLSPWELRIFANSRKC</sequence>
<keyword evidence="2" id="KW-1185">Reference proteome</keyword>
<evidence type="ECO:0000313" key="1">
    <source>
        <dbReference type="EMBL" id="GIY78055.1"/>
    </source>
</evidence>
<name>A0AAV4W5G9_CAEEX</name>
<comment type="caution">
    <text evidence="1">The sequence shown here is derived from an EMBL/GenBank/DDBJ whole genome shotgun (WGS) entry which is preliminary data.</text>
</comment>
<gene>
    <name evidence="1" type="ORF">CEXT_167401</name>
</gene>
<reference evidence="1 2" key="1">
    <citation type="submission" date="2021-06" db="EMBL/GenBank/DDBJ databases">
        <title>Caerostris extrusa draft genome.</title>
        <authorList>
            <person name="Kono N."/>
            <person name="Arakawa K."/>
        </authorList>
    </citation>
    <scope>NUCLEOTIDE SEQUENCE [LARGE SCALE GENOMIC DNA]</scope>
</reference>
<proteinExistence type="predicted"/>
<evidence type="ECO:0000313" key="2">
    <source>
        <dbReference type="Proteomes" id="UP001054945"/>
    </source>
</evidence>
<organism evidence="1 2">
    <name type="scientific">Caerostris extrusa</name>
    <name type="common">Bark spider</name>
    <name type="synonym">Caerostris bankana</name>
    <dbReference type="NCBI Taxonomy" id="172846"/>
    <lineage>
        <taxon>Eukaryota</taxon>
        <taxon>Metazoa</taxon>
        <taxon>Ecdysozoa</taxon>
        <taxon>Arthropoda</taxon>
        <taxon>Chelicerata</taxon>
        <taxon>Arachnida</taxon>
        <taxon>Araneae</taxon>
        <taxon>Araneomorphae</taxon>
        <taxon>Entelegynae</taxon>
        <taxon>Araneoidea</taxon>
        <taxon>Araneidae</taxon>
        <taxon>Caerostris</taxon>
    </lineage>
</organism>